<keyword evidence="3 8" id="KW-0853">WD repeat</keyword>
<evidence type="ECO:0000256" key="1">
    <source>
        <dbReference type="ARBA" id="ARBA00004496"/>
    </source>
</evidence>
<dbReference type="EMBL" id="CAEY01000440">
    <property type="status" value="NOT_ANNOTATED_CDS"/>
    <property type="molecule type" value="Genomic_DNA"/>
</dbReference>
<dbReference type="PROSITE" id="PS50294">
    <property type="entry name" value="WD_REPEATS_REGION"/>
    <property type="match status" value="1"/>
</dbReference>
<comment type="similarity">
    <text evidence="6">Belongs to the WD repeat WDR6 family.</text>
</comment>
<proteinExistence type="inferred from homology"/>
<dbReference type="InterPro" id="IPR036322">
    <property type="entry name" value="WD40_repeat_dom_sf"/>
</dbReference>
<dbReference type="Gene3D" id="2.130.10.10">
    <property type="entry name" value="YVTN repeat-like/Quinoprotein amine dehydrogenase"/>
    <property type="match status" value="4"/>
</dbReference>
<keyword evidence="2" id="KW-0963">Cytoplasm</keyword>
<evidence type="ECO:0000256" key="5">
    <source>
        <dbReference type="ARBA" id="ARBA00022737"/>
    </source>
</evidence>
<dbReference type="GO" id="GO:0005737">
    <property type="term" value="C:cytoplasm"/>
    <property type="evidence" value="ECO:0007669"/>
    <property type="project" value="UniProtKB-SubCell"/>
</dbReference>
<dbReference type="InterPro" id="IPR015943">
    <property type="entry name" value="WD40/YVTN_repeat-like_dom_sf"/>
</dbReference>
<evidence type="ECO:0000256" key="2">
    <source>
        <dbReference type="ARBA" id="ARBA00022490"/>
    </source>
</evidence>
<dbReference type="InterPro" id="IPR051973">
    <property type="entry name" value="tRNA_Anticodon_Mtase-Reg"/>
</dbReference>
<keyword evidence="5" id="KW-0677">Repeat</keyword>
<dbReference type="PANTHER" id="PTHR14344">
    <property type="entry name" value="WD REPEAT PROTEIN"/>
    <property type="match status" value="1"/>
</dbReference>
<evidence type="ECO:0000256" key="7">
    <source>
        <dbReference type="ARBA" id="ARBA00040154"/>
    </source>
</evidence>
<dbReference type="KEGG" id="tut:107364059"/>
<dbReference type="GO" id="GO:0030488">
    <property type="term" value="P:tRNA methylation"/>
    <property type="evidence" value="ECO:0007669"/>
    <property type="project" value="TreeGrafter"/>
</dbReference>
<dbReference type="PANTHER" id="PTHR14344:SF3">
    <property type="entry name" value="WD REPEAT-CONTAINING PROTEIN 6"/>
    <property type="match status" value="1"/>
</dbReference>
<evidence type="ECO:0000256" key="6">
    <source>
        <dbReference type="ARBA" id="ARBA00038255"/>
    </source>
</evidence>
<sequence length="1010" mass="113474">MEFSQKVKNIDCWAPVTALNVHKDYLFAGSGNKLEVWSLKEWPDNRKPILVKWLNCSSSIHGIKTSSTDDGLIVTVNGNRFLSVFNLTNSHTPNCLKLDLIQEAIYFKDWIMTVRLKHDKVFAILSSNSITIFDLRSKQITRKVSSSVQCILYSALIISIDSTENALIASGTVFKQTLIWCLIGESTKLIDTLEGHDGAIFALEYDYNSKKLFTASDDRSIHIWQHNCALLDSSDSWSSGQFTLCHRLFSHTARIWSLITLSGYLFSCGENDEICLWSSDSGKLLFKSNREDASLWCLAASQERQVIYIGSSDSSIRVVSLKDKLTKPNRYLFKFNSTYPKSINYIKSDSSQISLVCVSNDGFCSKLIHIDNQITQGSKVYLGKDFESYCITSIDDGNFIYCASKTGHVKVLEGSSMQEQYSFQAHNGKIFTCLIVDENMLLTSGPKGEIKLWINDQLIDCYQIPPSRHRWISCALYVDNCLIAGDANGHLSVFNGEKTEARQCLANVHSSNGVNDIKFRPSSDLLYSCGREGKVYEYLWNGSSLTKLRLFPLRTDFDWIERILFDNYGNLFLIGFSSTNLIVWQQSDQSILCTIDCGGGHRLWNFNKIDNRFNFCFTKQSELHFVSHSVSAYQTCGPFIKQEFHSNRINCCCLIDYVEPVGLIVTGGEDNNILISEFNTITGTLQVKDCCKGHISAVRAVSSIQNKDGSLLIVSGGGQSQLIVWLLRKRLDRLIISQVANNFLDPNGNTGKRKSWKDLEITNDPKSRYLSINIDKWKANEDIYMITVACSDSNLKLFSLAANEINFIGEVAVSNYCPLVVNRINETFITGSTDGYLHLWNINNQLMIQDSSLESQMKGLNISPNPTFIKIYEQLAHQSGINCISSRQIHDNVWLILSTGDDTILTATLIKLDGNLVNLITQKKLNYIHSSQISVVSIINDVSLITCSIDQRLKLWNYSIDADCKDITINPVSSHLISVADISSAAILTFKSNHFVIITGEGIQILKISE</sequence>
<dbReference type="AlphaFoldDB" id="T1JQQ0"/>
<name>T1JQQ0_TETUR</name>
<dbReference type="SUPFAM" id="SSF50978">
    <property type="entry name" value="WD40 repeat-like"/>
    <property type="match status" value="4"/>
</dbReference>
<evidence type="ECO:0000256" key="3">
    <source>
        <dbReference type="ARBA" id="ARBA00022574"/>
    </source>
</evidence>
<keyword evidence="4" id="KW-0819">tRNA processing</keyword>
<keyword evidence="10" id="KW-1185">Reference proteome</keyword>
<evidence type="ECO:0000256" key="4">
    <source>
        <dbReference type="ARBA" id="ARBA00022694"/>
    </source>
</evidence>
<dbReference type="PROSITE" id="PS50082">
    <property type="entry name" value="WD_REPEATS_2"/>
    <property type="match status" value="1"/>
</dbReference>
<accession>T1JQQ0</accession>
<dbReference type="InterPro" id="IPR001680">
    <property type="entry name" value="WD40_rpt"/>
</dbReference>
<evidence type="ECO:0000313" key="9">
    <source>
        <dbReference type="EnsemblMetazoa" id="tetur01g04030.1"/>
    </source>
</evidence>
<dbReference type="Proteomes" id="UP000015104">
    <property type="component" value="Unassembled WGS sequence"/>
</dbReference>
<feature type="repeat" description="WD" evidence="8">
    <location>
        <begin position="193"/>
        <end position="225"/>
    </location>
</feature>
<reference evidence="10" key="1">
    <citation type="submission" date="2011-08" db="EMBL/GenBank/DDBJ databases">
        <authorList>
            <person name="Rombauts S."/>
        </authorList>
    </citation>
    <scope>NUCLEOTIDE SEQUENCE</scope>
    <source>
        <strain evidence="10">London</strain>
    </source>
</reference>
<organism evidence="9 10">
    <name type="scientific">Tetranychus urticae</name>
    <name type="common">Two-spotted spider mite</name>
    <dbReference type="NCBI Taxonomy" id="32264"/>
    <lineage>
        <taxon>Eukaryota</taxon>
        <taxon>Metazoa</taxon>
        <taxon>Ecdysozoa</taxon>
        <taxon>Arthropoda</taxon>
        <taxon>Chelicerata</taxon>
        <taxon>Arachnida</taxon>
        <taxon>Acari</taxon>
        <taxon>Acariformes</taxon>
        <taxon>Trombidiformes</taxon>
        <taxon>Prostigmata</taxon>
        <taxon>Eleutherengona</taxon>
        <taxon>Raphignathae</taxon>
        <taxon>Tetranychoidea</taxon>
        <taxon>Tetranychidae</taxon>
        <taxon>Tetranychus</taxon>
    </lineage>
</organism>
<gene>
    <name evidence="9" type="primary">107364059</name>
</gene>
<dbReference type="SMART" id="SM00320">
    <property type="entry name" value="WD40"/>
    <property type="match status" value="14"/>
</dbReference>
<dbReference type="OMA" id="IIVWSCF"/>
<dbReference type="EnsemblMetazoa" id="tetur01g04030.1">
    <property type="protein sequence ID" value="tetur01g04030.1"/>
    <property type="gene ID" value="tetur01g04030"/>
</dbReference>
<evidence type="ECO:0000256" key="8">
    <source>
        <dbReference type="PROSITE-ProRule" id="PRU00221"/>
    </source>
</evidence>
<dbReference type="HOGENOM" id="CLU_002615_0_1_1"/>
<dbReference type="Pfam" id="PF00400">
    <property type="entry name" value="WD40"/>
    <property type="match status" value="2"/>
</dbReference>
<dbReference type="OrthoDB" id="5594999at2759"/>
<protein>
    <recommendedName>
        <fullName evidence="7">tRNA (34-2'-O)-methyltransferase regulator WDR6</fullName>
    </recommendedName>
</protein>
<comment type="subcellular location">
    <subcellularLocation>
        <location evidence="1">Cytoplasm</location>
    </subcellularLocation>
</comment>
<evidence type="ECO:0000313" key="10">
    <source>
        <dbReference type="Proteomes" id="UP000015104"/>
    </source>
</evidence>
<dbReference type="STRING" id="32264.T1JQQ0"/>
<reference evidence="9" key="2">
    <citation type="submission" date="2015-06" db="UniProtKB">
        <authorList>
            <consortium name="EnsemblMetazoa"/>
        </authorList>
    </citation>
    <scope>IDENTIFICATION</scope>
</reference>
<dbReference type="eggNOG" id="KOG0974">
    <property type="taxonomic scope" value="Eukaryota"/>
</dbReference>